<dbReference type="GO" id="GO:0005524">
    <property type="term" value="F:ATP binding"/>
    <property type="evidence" value="ECO:0007669"/>
    <property type="project" value="UniProtKB-KW"/>
</dbReference>
<keyword evidence="7" id="KW-0408">Iron</keyword>
<dbReference type="GO" id="GO:0016887">
    <property type="term" value="F:ATP hydrolysis activity"/>
    <property type="evidence" value="ECO:0007669"/>
    <property type="project" value="InterPro"/>
</dbReference>
<dbReference type="PANTHER" id="PTHR42771:SF2">
    <property type="entry name" value="IRON(3+)-HYDROXAMATE IMPORT ATP-BINDING PROTEIN FHUC"/>
    <property type="match status" value="1"/>
</dbReference>
<name>A0A385SH44_9BACT</name>
<keyword evidence="9" id="KW-0472">Membrane</keyword>
<protein>
    <submittedName>
        <fullName evidence="11">ABC transporter ATP-binding protein</fullName>
    </submittedName>
</protein>
<dbReference type="RefSeq" id="WP_119753487.1">
    <property type="nucleotide sequence ID" value="NZ_CP032382.1"/>
</dbReference>
<evidence type="ECO:0000256" key="4">
    <source>
        <dbReference type="ARBA" id="ARBA00022496"/>
    </source>
</evidence>
<keyword evidence="5" id="KW-0547">Nucleotide-binding</keyword>
<dbReference type="InterPro" id="IPR027417">
    <property type="entry name" value="P-loop_NTPase"/>
</dbReference>
<sequence length="329" mass="36280">MTPKTALVSLHQLSVGYALPGGRNILFENLGLSLNAGELTCFMGPNGVGKSTLIRTLAGLQKPLSGDVHYGAVSSHTPAGPLPHQVSVVLTDRIATVQMDVRELVSFGRYPYMGWGITLSKDDQQKVSDALAEVHIQHLADKKLYELSDGQQQMVMIARALAQDTPVILLDEPTAHLDLNNRVEVMNLLRRLARKLNKAILIATHELDLALQTADLIWLAGRGKTLVTGIPEDLVLSGAFDEVFQFKGYDLKTGKVSHEAYRDKMISLHGDGHAYLWTRNALERNGFSVTFPGPSHPHIDVVEKDGHLQWIINQKTSFDTLQSLLTHFI</sequence>
<evidence type="ECO:0000256" key="8">
    <source>
        <dbReference type="ARBA" id="ARBA00023065"/>
    </source>
</evidence>
<evidence type="ECO:0000256" key="1">
    <source>
        <dbReference type="ARBA" id="ARBA00004202"/>
    </source>
</evidence>
<dbReference type="Proteomes" id="UP000266183">
    <property type="component" value="Chromosome"/>
</dbReference>
<evidence type="ECO:0000256" key="9">
    <source>
        <dbReference type="ARBA" id="ARBA00023136"/>
    </source>
</evidence>
<keyword evidence="4" id="KW-0410">Iron transport</keyword>
<evidence type="ECO:0000256" key="7">
    <source>
        <dbReference type="ARBA" id="ARBA00023004"/>
    </source>
</evidence>
<dbReference type="SMART" id="SM00382">
    <property type="entry name" value="AAA"/>
    <property type="match status" value="1"/>
</dbReference>
<dbReference type="KEGG" id="chk:D4L85_06220"/>
<evidence type="ECO:0000256" key="2">
    <source>
        <dbReference type="ARBA" id="ARBA00022448"/>
    </source>
</evidence>
<dbReference type="GO" id="GO:0006826">
    <property type="term" value="P:iron ion transport"/>
    <property type="evidence" value="ECO:0007669"/>
    <property type="project" value="UniProtKB-KW"/>
</dbReference>
<keyword evidence="2" id="KW-0813">Transport</keyword>
<organism evidence="11 12">
    <name type="scientific">Chryseolinea soli</name>
    <dbReference type="NCBI Taxonomy" id="2321403"/>
    <lineage>
        <taxon>Bacteria</taxon>
        <taxon>Pseudomonadati</taxon>
        <taxon>Bacteroidota</taxon>
        <taxon>Cytophagia</taxon>
        <taxon>Cytophagales</taxon>
        <taxon>Fulvivirgaceae</taxon>
        <taxon>Chryseolinea</taxon>
    </lineage>
</organism>
<keyword evidence="6 11" id="KW-0067">ATP-binding</keyword>
<reference evidence="12" key="1">
    <citation type="submission" date="2018-09" db="EMBL/GenBank/DDBJ databases">
        <title>Chryseolinea sp. KIS68-18 isolated from soil.</title>
        <authorList>
            <person name="Weon H.-Y."/>
            <person name="Kwon S.-W."/>
            <person name="Lee S.A."/>
        </authorList>
    </citation>
    <scope>NUCLEOTIDE SEQUENCE [LARGE SCALE GENOMIC DNA]</scope>
    <source>
        <strain evidence="12">KIS68-18</strain>
    </source>
</reference>
<dbReference type="InterPro" id="IPR003439">
    <property type="entry name" value="ABC_transporter-like_ATP-bd"/>
</dbReference>
<evidence type="ECO:0000256" key="5">
    <source>
        <dbReference type="ARBA" id="ARBA00022741"/>
    </source>
</evidence>
<dbReference type="EMBL" id="CP032382">
    <property type="protein sequence ID" value="AYB30202.1"/>
    <property type="molecule type" value="Genomic_DNA"/>
</dbReference>
<evidence type="ECO:0000259" key="10">
    <source>
        <dbReference type="PROSITE" id="PS50893"/>
    </source>
</evidence>
<gene>
    <name evidence="11" type="ORF">D4L85_06220</name>
</gene>
<dbReference type="Pfam" id="PF00005">
    <property type="entry name" value="ABC_tran"/>
    <property type="match status" value="1"/>
</dbReference>
<dbReference type="GO" id="GO:0005886">
    <property type="term" value="C:plasma membrane"/>
    <property type="evidence" value="ECO:0007669"/>
    <property type="project" value="UniProtKB-SubCell"/>
</dbReference>
<evidence type="ECO:0000313" key="12">
    <source>
        <dbReference type="Proteomes" id="UP000266183"/>
    </source>
</evidence>
<dbReference type="PROSITE" id="PS50893">
    <property type="entry name" value="ABC_TRANSPORTER_2"/>
    <property type="match status" value="1"/>
</dbReference>
<feature type="domain" description="ABC transporter" evidence="10">
    <location>
        <begin position="10"/>
        <end position="247"/>
    </location>
</feature>
<accession>A0A385SH44</accession>
<dbReference type="Gene3D" id="3.40.50.300">
    <property type="entry name" value="P-loop containing nucleotide triphosphate hydrolases"/>
    <property type="match status" value="1"/>
</dbReference>
<dbReference type="AlphaFoldDB" id="A0A385SH44"/>
<evidence type="ECO:0000313" key="11">
    <source>
        <dbReference type="EMBL" id="AYB30202.1"/>
    </source>
</evidence>
<dbReference type="InterPro" id="IPR003593">
    <property type="entry name" value="AAA+_ATPase"/>
</dbReference>
<keyword evidence="3" id="KW-1003">Cell membrane</keyword>
<dbReference type="InterPro" id="IPR051535">
    <property type="entry name" value="Siderophore_ABC-ATPase"/>
</dbReference>
<evidence type="ECO:0000256" key="6">
    <source>
        <dbReference type="ARBA" id="ARBA00022840"/>
    </source>
</evidence>
<keyword evidence="8" id="KW-0406">Ion transport</keyword>
<proteinExistence type="predicted"/>
<dbReference type="CDD" id="cd03214">
    <property type="entry name" value="ABC_Iron-Siderophores_B12_Hemin"/>
    <property type="match status" value="1"/>
</dbReference>
<comment type="subcellular location">
    <subcellularLocation>
        <location evidence="1">Cell membrane</location>
        <topology evidence="1">Peripheral membrane protein</topology>
    </subcellularLocation>
</comment>
<evidence type="ECO:0000256" key="3">
    <source>
        <dbReference type="ARBA" id="ARBA00022475"/>
    </source>
</evidence>
<dbReference type="PANTHER" id="PTHR42771">
    <property type="entry name" value="IRON(3+)-HYDROXAMATE IMPORT ATP-BINDING PROTEIN FHUC"/>
    <property type="match status" value="1"/>
</dbReference>
<dbReference type="OrthoDB" id="9787851at2"/>
<keyword evidence="12" id="KW-1185">Reference proteome</keyword>
<dbReference type="SUPFAM" id="SSF52540">
    <property type="entry name" value="P-loop containing nucleoside triphosphate hydrolases"/>
    <property type="match status" value="1"/>
</dbReference>